<dbReference type="SUPFAM" id="SSF103473">
    <property type="entry name" value="MFS general substrate transporter"/>
    <property type="match status" value="1"/>
</dbReference>
<dbReference type="EMBL" id="AZGY01000032">
    <property type="protein sequence ID" value="KZZ88076.1"/>
    <property type="molecule type" value="Genomic_DNA"/>
</dbReference>
<feature type="transmembrane region" description="Helical" evidence="4">
    <location>
        <begin position="270"/>
        <end position="290"/>
    </location>
</feature>
<comment type="subcellular location">
    <subcellularLocation>
        <location evidence="1">Membrane</location>
        <topology evidence="1">Multi-pass membrane protein</topology>
    </subcellularLocation>
</comment>
<keyword evidence="4" id="KW-0472">Membrane</keyword>
<dbReference type="PANTHER" id="PTHR11360:SF240">
    <property type="entry name" value="MONOCARBOXYLATE TRANSPORTER (EUROFUNG)-RELATED"/>
    <property type="match status" value="1"/>
</dbReference>
<reference evidence="6 7" key="1">
    <citation type="journal article" date="2016" name="Genome Biol. Evol.">
        <title>Divergent and convergent evolution of fungal pathogenicity.</title>
        <authorList>
            <person name="Shang Y."/>
            <person name="Xiao G."/>
            <person name="Zheng P."/>
            <person name="Cen K."/>
            <person name="Zhan S."/>
            <person name="Wang C."/>
        </authorList>
    </citation>
    <scope>NUCLEOTIDE SEQUENCE [LARGE SCALE GENOMIC DNA]</scope>
    <source>
        <strain evidence="6 7">RCEF 2490</strain>
    </source>
</reference>
<gene>
    <name evidence="6" type="ORF">AAL_08231</name>
</gene>
<sequence length="419" mass="44201">MAVLQARVSTEELAGWSEASTGWIFGTYAFLMFSAGVVVGPIFDANNVKALIIPGSVGMVLTPFLLSMCKEFWHFFMTFSILGGLSSSLLFTPCIATVGQWFCKRRALATGITCTSGGIGGILFPLVVLYGTAPFGFPWTLRVIGLISTLSSLTACALVRKRQSRRRHYQPHTHHHHHLSSPTTANNNSSSSSTVAIDFRALLDTRYALTTLAVLLAESAVFVPYTYISSYALHVGFDTQLAFLLNVFLNVGAIPGRAIPGFVADRFGAFNILGVTTLMCATLILAWWYMAAAETAAGVLVSFALLFGFWSGATIALTPVCVSRVCRIEDYGKRSGTTYLIASFGVLVGAPIAGAMIGKNDEGGATAAAVAAGGKVGGAGGGGAFESIILFSGLLYAACTVTLYFARGVAAGWGPKVLF</sequence>
<feature type="compositionally biased region" description="Low complexity" evidence="3">
    <location>
        <begin position="180"/>
        <end position="190"/>
    </location>
</feature>
<feature type="region of interest" description="Disordered" evidence="3">
    <location>
        <begin position="170"/>
        <end position="190"/>
    </location>
</feature>
<feature type="transmembrane region" description="Helical" evidence="4">
    <location>
        <begin position="139"/>
        <end position="159"/>
    </location>
</feature>
<dbReference type="OrthoDB" id="410267at2759"/>
<keyword evidence="4" id="KW-1133">Transmembrane helix</keyword>
<dbReference type="Gene3D" id="1.20.1250.20">
    <property type="entry name" value="MFS general substrate transporter like domains"/>
    <property type="match status" value="1"/>
</dbReference>
<protein>
    <submittedName>
        <fullName evidence="6">Major facilitator superfamily domain, general substrate transporter</fullName>
    </submittedName>
</protein>
<dbReference type="Proteomes" id="UP000078544">
    <property type="component" value="Unassembled WGS sequence"/>
</dbReference>
<name>A0A167VVS2_9HYPO</name>
<feature type="transmembrane region" description="Helical" evidence="4">
    <location>
        <begin position="296"/>
        <end position="317"/>
    </location>
</feature>
<feature type="transmembrane region" description="Helical" evidence="4">
    <location>
        <begin position="388"/>
        <end position="406"/>
    </location>
</feature>
<evidence type="ECO:0000256" key="3">
    <source>
        <dbReference type="SAM" id="MobiDB-lite"/>
    </source>
</evidence>
<proteinExistence type="inferred from homology"/>
<feature type="transmembrane region" description="Helical" evidence="4">
    <location>
        <begin position="240"/>
        <end position="258"/>
    </location>
</feature>
<evidence type="ECO:0000313" key="7">
    <source>
        <dbReference type="Proteomes" id="UP000078544"/>
    </source>
</evidence>
<evidence type="ECO:0000256" key="2">
    <source>
        <dbReference type="ARBA" id="ARBA00006727"/>
    </source>
</evidence>
<comment type="similarity">
    <text evidence="2">Belongs to the major facilitator superfamily. Monocarboxylate porter (TC 2.A.1.13) family.</text>
</comment>
<dbReference type="AlphaFoldDB" id="A0A167VVS2"/>
<feature type="transmembrane region" description="Helical" evidence="4">
    <location>
        <begin position="23"/>
        <end position="43"/>
    </location>
</feature>
<dbReference type="Pfam" id="PF07690">
    <property type="entry name" value="MFS_1"/>
    <property type="match status" value="1"/>
</dbReference>
<evidence type="ECO:0000313" key="6">
    <source>
        <dbReference type="EMBL" id="KZZ88076.1"/>
    </source>
</evidence>
<keyword evidence="4" id="KW-0812">Transmembrane</keyword>
<dbReference type="PANTHER" id="PTHR11360">
    <property type="entry name" value="MONOCARBOXYLATE TRANSPORTER"/>
    <property type="match status" value="1"/>
</dbReference>
<feature type="transmembrane region" description="Helical" evidence="4">
    <location>
        <begin position="72"/>
        <end position="96"/>
    </location>
</feature>
<comment type="caution">
    <text evidence="6">The sequence shown here is derived from an EMBL/GenBank/DDBJ whole genome shotgun (WGS) entry which is preliminary data.</text>
</comment>
<accession>A0A167VVS2</accession>
<dbReference type="InterPro" id="IPR020846">
    <property type="entry name" value="MFS_dom"/>
</dbReference>
<evidence type="ECO:0000259" key="5">
    <source>
        <dbReference type="PROSITE" id="PS50850"/>
    </source>
</evidence>
<feature type="domain" description="Major facilitator superfamily (MFS) profile" evidence="5">
    <location>
        <begin position="1"/>
        <end position="410"/>
    </location>
</feature>
<feature type="transmembrane region" description="Helical" evidence="4">
    <location>
        <begin position="338"/>
        <end position="357"/>
    </location>
</feature>
<dbReference type="InterPro" id="IPR036259">
    <property type="entry name" value="MFS_trans_sf"/>
</dbReference>
<dbReference type="InterPro" id="IPR011701">
    <property type="entry name" value="MFS"/>
</dbReference>
<dbReference type="GO" id="GO:0022857">
    <property type="term" value="F:transmembrane transporter activity"/>
    <property type="evidence" value="ECO:0007669"/>
    <property type="project" value="InterPro"/>
</dbReference>
<evidence type="ECO:0000256" key="4">
    <source>
        <dbReference type="SAM" id="Phobius"/>
    </source>
</evidence>
<feature type="transmembrane region" description="Helical" evidence="4">
    <location>
        <begin position="207"/>
        <end position="228"/>
    </location>
</feature>
<keyword evidence="7" id="KW-1185">Reference proteome</keyword>
<evidence type="ECO:0000256" key="1">
    <source>
        <dbReference type="ARBA" id="ARBA00004141"/>
    </source>
</evidence>
<feature type="transmembrane region" description="Helical" evidence="4">
    <location>
        <begin position="108"/>
        <end position="133"/>
    </location>
</feature>
<dbReference type="GO" id="GO:0016020">
    <property type="term" value="C:membrane"/>
    <property type="evidence" value="ECO:0007669"/>
    <property type="project" value="UniProtKB-SubCell"/>
</dbReference>
<organism evidence="6 7">
    <name type="scientific">Moelleriella libera RCEF 2490</name>
    <dbReference type="NCBI Taxonomy" id="1081109"/>
    <lineage>
        <taxon>Eukaryota</taxon>
        <taxon>Fungi</taxon>
        <taxon>Dikarya</taxon>
        <taxon>Ascomycota</taxon>
        <taxon>Pezizomycotina</taxon>
        <taxon>Sordariomycetes</taxon>
        <taxon>Hypocreomycetidae</taxon>
        <taxon>Hypocreales</taxon>
        <taxon>Clavicipitaceae</taxon>
        <taxon>Moelleriella</taxon>
    </lineage>
</organism>
<dbReference type="PROSITE" id="PS50850">
    <property type="entry name" value="MFS"/>
    <property type="match status" value="1"/>
</dbReference>
<feature type="compositionally biased region" description="Basic residues" evidence="3">
    <location>
        <begin position="170"/>
        <end position="179"/>
    </location>
</feature>
<dbReference type="InterPro" id="IPR050327">
    <property type="entry name" value="Proton-linked_MCT"/>
</dbReference>